<dbReference type="AlphaFoldDB" id="A0A833T749"/>
<comment type="caution">
    <text evidence="1">The sequence shown here is derived from an EMBL/GenBank/DDBJ whole genome shotgun (WGS) entry which is preliminary data.</text>
</comment>
<keyword evidence="3" id="KW-1185">Reference proteome</keyword>
<protein>
    <submittedName>
        <fullName evidence="1">Uncharacterized protein</fullName>
    </submittedName>
</protein>
<organism evidence="1 3">
    <name type="scientific">Phytophthora infestans</name>
    <name type="common">Potato late blight agent</name>
    <name type="synonym">Botrytis infestans</name>
    <dbReference type="NCBI Taxonomy" id="4787"/>
    <lineage>
        <taxon>Eukaryota</taxon>
        <taxon>Sar</taxon>
        <taxon>Stramenopiles</taxon>
        <taxon>Oomycota</taxon>
        <taxon>Peronosporomycetes</taxon>
        <taxon>Peronosporales</taxon>
        <taxon>Peronosporaceae</taxon>
        <taxon>Phytophthora</taxon>
    </lineage>
</organism>
<sequence>MVLLSLDFTEVLRDYSVHIFTEPVLKRILNVPAIIGDIFGLEGTSGSWWVPSQ</sequence>
<evidence type="ECO:0000313" key="1">
    <source>
        <dbReference type="EMBL" id="KAF4034856.1"/>
    </source>
</evidence>
<reference evidence="1" key="1">
    <citation type="submission" date="2020-04" db="EMBL/GenBank/DDBJ databases">
        <title>Hybrid Assembly of Korean Phytophthora infestans isolates.</title>
        <authorList>
            <person name="Prokchorchik M."/>
            <person name="Lee Y."/>
            <person name="Seo J."/>
            <person name="Cho J.-H."/>
            <person name="Park Y.-E."/>
            <person name="Jang D.-C."/>
            <person name="Im J.-S."/>
            <person name="Choi J.-G."/>
            <person name="Park H.-J."/>
            <person name="Lee G.-B."/>
            <person name="Lee Y.-G."/>
            <person name="Hong S.-Y."/>
            <person name="Cho K."/>
            <person name="Sohn K.H."/>
        </authorList>
    </citation>
    <scope>NUCLEOTIDE SEQUENCE</scope>
    <source>
        <strain evidence="1">KR_1_A1</strain>
        <strain evidence="2">KR_2_A2</strain>
    </source>
</reference>
<name>A0A833T749_PHYIN</name>
<proteinExistence type="predicted"/>
<dbReference type="Proteomes" id="UP000602510">
    <property type="component" value="Unassembled WGS sequence"/>
</dbReference>
<dbReference type="EMBL" id="JAACNO010002503">
    <property type="protein sequence ID" value="KAF4132717.1"/>
    <property type="molecule type" value="Genomic_DNA"/>
</dbReference>
<dbReference type="Proteomes" id="UP000704712">
    <property type="component" value="Unassembled WGS sequence"/>
</dbReference>
<accession>A0A833T749</accession>
<evidence type="ECO:0000313" key="3">
    <source>
        <dbReference type="Proteomes" id="UP000602510"/>
    </source>
</evidence>
<dbReference type="EMBL" id="WSZM01000341">
    <property type="protein sequence ID" value="KAF4034856.1"/>
    <property type="molecule type" value="Genomic_DNA"/>
</dbReference>
<gene>
    <name evidence="1" type="ORF">GN244_ATG13142</name>
    <name evidence="2" type="ORF">GN958_ATG18096</name>
</gene>
<evidence type="ECO:0000313" key="2">
    <source>
        <dbReference type="EMBL" id="KAF4132717.1"/>
    </source>
</evidence>